<dbReference type="EMBL" id="JARK01001495">
    <property type="protein sequence ID" value="EYB95502.1"/>
    <property type="molecule type" value="Genomic_DNA"/>
</dbReference>
<keyword evidence="2" id="KW-1185">Reference proteome</keyword>
<reference evidence="2" key="1">
    <citation type="journal article" date="2015" name="Nat. Genet.">
        <title>The genome and transcriptome of the zoonotic hookworm Ancylostoma ceylanicum identify infection-specific gene families.</title>
        <authorList>
            <person name="Schwarz E.M."/>
            <person name="Hu Y."/>
            <person name="Antoshechkin I."/>
            <person name="Miller M.M."/>
            <person name="Sternberg P.W."/>
            <person name="Aroian R.V."/>
        </authorList>
    </citation>
    <scope>NUCLEOTIDE SEQUENCE</scope>
    <source>
        <strain evidence="2">HY135</strain>
    </source>
</reference>
<sequence>MFVCWELGPSSLALLSGSPVASWYVCTRWRGLPTCHVVFRDVIVVAQQHESVRATQELQTCTFTGDN</sequence>
<dbReference type="Proteomes" id="UP000024635">
    <property type="component" value="Unassembled WGS sequence"/>
</dbReference>
<organism evidence="1 2">
    <name type="scientific">Ancylostoma ceylanicum</name>
    <dbReference type="NCBI Taxonomy" id="53326"/>
    <lineage>
        <taxon>Eukaryota</taxon>
        <taxon>Metazoa</taxon>
        <taxon>Ecdysozoa</taxon>
        <taxon>Nematoda</taxon>
        <taxon>Chromadorea</taxon>
        <taxon>Rhabditida</taxon>
        <taxon>Rhabditina</taxon>
        <taxon>Rhabditomorpha</taxon>
        <taxon>Strongyloidea</taxon>
        <taxon>Ancylostomatidae</taxon>
        <taxon>Ancylostomatinae</taxon>
        <taxon>Ancylostoma</taxon>
    </lineage>
</organism>
<comment type="caution">
    <text evidence="1">The sequence shown here is derived from an EMBL/GenBank/DDBJ whole genome shotgun (WGS) entry which is preliminary data.</text>
</comment>
<evidence type="ECO:0000313" key="1">
    <source>
        <dbReference type="EMBL" id="EYB95502.1"/>
    </source>
</evidence>
<name>A0A016SYK4_9BILA</name>
<proteinExistence type="predicted"/>
<dbReference type="AlphaFoldDB" id="A0A016SYK4"/>
<accession>A0A016SYK4</accession>
<protein>
    <submittedName>
        <fullName evidence="1">Uncharacterized protein</fullName>
    </submittedName>
</protein>
<evidence type="ECO:0000313" key="2">
    <source>
        <dbReference type="Proteomes" id="UP000024635"/>
    </source>
</evidence>
<gene>
    <name evidence="1" type="primary">Acey_s0159.g3299</name>
    <name evidence="1" type="ORF">Y032_0159g3299</name>
</gene>